<sequence length="301" mass="34474">MERKIPCSACYEWWLLYKRRAKSRPASTLRLLDDKRRWRNAIRRLRNVRLSGRKDQPPHFRALVMDSFGGSQDPHIHLQAFQTQVFISEGMMPSVFTTNRAKKIEVADLFEIKQVKGESLKNYLTRFNSVMIQVNNPNQIFFVKAFLRVGQFNDSLALRLLASMGEIKAWTKKHMEADKEPIDQLQAKREVPSFLKADPRQAEKAHMSTVLRGLVQIPPYAQTLDGIEKLIRSGHLSCFVQTRSDAEAEGFQARGCNHLGIDRVKLHGEERPRVGNRDKSQDKSQGRGRQGAWTTPPIGAP</sequence>
<dbReference type="EMBL" id="QJKJ01007737">
    <property type="protein sequence ID" value="RDX82113.1"/>
    <property type="molecule type" value="Genomic_DNA"/>
</dbReference>
<reference evidence="2" key="1">
    <citation type="submission" date="2018-05" db="EMBL/GenBank/DDBJ databases">
        <title>Draft genome of Mucuna pruriens seed.</title>
        <authorList>
            <person name="Nnadi N.E."/>
            <person name="Vos R."/>
            <person name="Hasami M.H."/>
            <person name="Devisetty U.K."/>
            <person name="Aguiy J.C."/>
        </authorList>
    </citation>
    <scope>NUCLEOTIDE SEQUENCE [LARGE SCALE GENOMIC DNA]</scope>
    <source>
        <strain evidence="2">JCA_2017</strain>
    </source>
</reference>
<gene>
    <name evidence="2" type="ORF">CR513_37136</name>
</gene>
<protein>
    <recommendedName>
        <fullName evidence="4">Retrotransposon gag domain-containing protein</fullName>
    </recommendedName>
</protein>
<dbReference type="OrthoDB" id="1740536at2759"/>
<name>A0A371FVN8_MUCPR</name>
<feature type="region of interest" description="Disordered" evidence="1">
    <location>
        <begin position="267"/>
        <end position="301"/>
    </location>
</feature>
<evidence type="ECO:0000313" key="3">
    <source>
        <dbReference type="Proteomes" id="UP000257109"/>
    </source>
</evidence>
<keyword evidence="3" id="KW-1185">Reference proteome</keyword>
<feature type="compositionally biased region" description="Basic and acidic residues" evidence="1">
    <location>
        <begin position="267"/>
        <end position="285"/>
    </location>
</feature>
<proteinExistence type="predicted"/>
<dbReference type="Proteomes" id="UP000257109">
    <property type="component" value="Unassembled WGS sequence"/>
</dbReference>
<dbReference type="AlphaFoldDB" id="A0A371FVN8"/>
<evidence type="ECO:0000313" key="2">
    <source>
        <dbReference type="EMBL" id="RDX82113.1"/>
    </source>
</evidence>
<evidence type="ECO:0008006" key="4">
    <source>
        <dbReference type="Google" id="ProtNLM"/>
    </source>
</evidence>
<accession>A0A371FVN8</accession>
<evidence type="ECO:0000256" key="1">
    <source>
        <dbReference type="SAM" id="MobiDB-lite"/>
    </source>
</evidence>
<organism evidence="2 3">
    <name type="scientific">Mucuna pruriens</name>
    <name type="common">Velvet bean</name>
    <name type="synonym">Dolichos pruriens</name>
    <dbReference type="NCBI Taxonomy" id="157652"/>
    <lineage>
        <taxon>Eukaryota</taxon>
        <taxon>Viridiplantae</taxon>
        <taxon>Streptophyta</taxon>
        <taxon>Embryophyta</taxon>
        <taxon>Tracheophyta</taxon>
        <taxon>Spermatophyta</taxon>
        <taxon>Magnoliopsida</taxon>
        <taxon>eudicotyledons</taxon>
        <taxon>Gunneridae</taxon>
        <taxon>Pentapetalae</taxon>
        <taxon>rosids</taxon>
        <taxon>fabids</taxon>
        <taxon>Fabales</taxon>
        <taxon>Fabaceae</taxon>
        <taxon>Papilionoideae</taxon>
        <taxon>50 kb inversion clade</taxon>
        <taxon>NPAAA clade</taxon>
        <taxon>indigoferoid/millettioid clade</taxon>
        <taxon>Phaseoleae</taxon>
        <taxon>Mucuna</taxon>
    </lineage>
</organism>
<feature type="non-terminal residue" evidence="2">
    <location>
        <position position="1"/>
    </location>
</feature>
<comment type="caution">
    <text evidence="2">The sequence shown here is derived from an EMBL/GenBank/DDBJ whole genome shotgun (WGS) entry which is preliminary data.</text>
</comment>